<keyword evidence="4" id="KW-0949">S-adenosyl-L-methionine</keyword>
<accession>A0ABN8YZE3</accession>
<dbReference type="Pfam" id="PF22528">
    <property type="entry name" value="PRMT_C"/>
    <property type="match status" value="1"/>
</dbReference>
<dbReference type="SUPFAM" id="SSF53335">
    <property type="entry name" value="S-adenosyl-L-methionine-dependent methyltransferases"/>
    <property type="match status" value="2"/>
</dbReference>
<dbReference type="InterPro" id="IPR029063">
    <property type="entry name" value="SAM-dependent_MTases_sf"/>
</dbReference>
<sequence>MSLQLPLEEVTPPLFPSLCLPPLLPSPSLPSAAVSLARDWDRETGEVVSGGQTESIEKPNAEDVMSKDCYSDYYAHFGIHEEVMKDEVRKFMYCNSVFYGRHLFKDTMVLDVGSGTRILCTFTAKTRARRVIGIECSVDVPIKEPLVDMVRPKQLVTNMPHKGSGHLHGQVGRPDLHFPLLPASEAKWLQACTGGRLQQRVHLLPQKDWLLHSPESPSPHWKQTVFYMEDYLTVKTGEENFGTIGMRPKAKNNRDLDFTIDLDFKDQLCELSCSTNYRMH</sequence>
<dbReference type="PANTHER" id="PTHR11006">
    <property type="entry name" value="PROTEIN ARGININE N-METHYLTRANSFERASE"/>
    <property type="match status" value="1"/>
</dbReference>
<gene>
    <name evidence="7" type="ORF">MRATA1EN1_LOCUS14218</name>
</gene>
<name>A0ABN8YZE3_RANTA</name>
<evidence type="ECO:0000256" key="1">
    <source>
        <dbReference type="ARBA" id="ARBA00004642"/>
    </source>
</evidence>
<dbReference type="Gene3D" id="3.40.50.150">
    <property type="entry name" value="Vaccinia Virus protein VP39"/>
    <property type="match status" value="1"/>
</dbReference>
<evidence type="ECO:0000256" key="4">
    <source>
        <dbReference type="ARBA" id="ARBA00022691"/>
    </source>
</evidence>
<keyword evidence="2" id="KW-0489">Methyltransferase</keyword>
<evidence type="ECO:0000313" key="8">
    <source>
        <dbReference type="Proteomes" id="UP001176941"/>
    </source>
</evidence>
<dbReference type="Proteomes" id="UP001176941">
    <property type="component" value="Chromosome 24"/>
</dbReference>
<evidence type="ECO:0000259" key="6">
    <source>
        <dbReference type="Pfam" id="PF22528"/>
    </source>
</evidence>
<comment type="subcellular location">
    <subcellularLocation>
        <location evidence="1">Nucleus</location>
        <location evidence="1">Nucleoplasm</location>
    </subcellularLocation>
</comment>
<dbReference type="EMBL" id="OX459960">
    <property type="protein sequence ID" value="CAI9165256.1"/>
    <property type="molecule type" value="Genomic_DNA"/>
</dbReference>
<evidence type="ECO:0000313" key="7">
    <source>
        <dbReference type="EMBL" id="CAI9165256.1"/>
    </source>
</evidence>
<evidence type="ECO:0000256" key="2">
    <source>
        <dbReference type="ARBA" id="ARBA00022603"/>
    </source>
</evidence>
<dbReference type="InterPro" id="IPR025799">
    <property type="entry name" value="Arg_MeTrfase"/>
</dbReference>
<evidence type="ECO:0000256" key="3">
    <source>
        <dbReference type="ARBA" id="ARBA00022679"/>
    </source>
</evidence>
<keyword evidence="8" id="KW-1185">Reference proteome</keyword>
<dbReference type="InterPro" id="IPR055135">
    <property type="entry name" value="PRMT_dom"/>
</dbReference>
<organism evidence="7 8">
    <name type="scientific">Rangifer tarandus platyrhynchus</name>
    <name type="common">Svalbard reindeer</name>
    <dbReference type="NCBI Taxonomy" id="3082113"/>
    <lineage>
        <taxon>Eukaryota</taxon>
        <taxon>Metazoa</taxon>
        <taxon>Chordata</taxon>
        <taxon>Craniata</taxon>
        <taxon>Vertebrata</taxon>
        <taxon>Euteleostomi</taxon>
        <taxon>Mammalia</taxon>
        <taxon>Eutheria</taxon>
        <taxon>Laurasiatheria</taxon>
        <taxon>Artiodactyla</taxon>
        <taxon>Ruminantia</taxon>
        <taxon>Pecora</taxon>
        <taxon>Cervidae</taxon>
        <taxon>Odocoileinae</taxon>
        <taxon>Rangifer</taxon>
    </lineage>
</organism>
<reference evidence="7" key="1">
    <citation type="submission" date="2023-04" db="EMBL/GenBank/DDBJ databases">
        <authorList>
            <consortium name="ELIXIR-Norway"/>
        </authorList>
    </citation>
    <scope>NUCLEOTIDE SEQUENCE [LARGE SCALE GENOMIC DNA]</scope>
</reference>
<proteinExistence type="predicted"/>
<keyword evidence="3" id="KW-0808">Transferase</keyword>
<dbReference type="PANTHER" id="PTHR11006:SF54">
    <property type="entry name" value="PROTEIN ARGININE N-METHYLTRANSFERASE 1"/>
    <property type="match status" value="1"/>
</dbReference>
<comment type="catalytic activity">
    <reaction evidence="5">
        <text>N(omega)-methyl-L-arginyl-[protein] + S-adenosyl-L-methionine = N(omega),N(omega)-dimethyl-L-arginyl-[protein] + S-adenosyl-L-homocysteine + H(+)</text>
        <dbReference type="Rhea" id="RHEA:48104"/>
        <dbReference type="Rhea" id="RHEA-COMP:11990"/>
        <dbReference type="Rhea" id="RHEA-COMP:11991"/>
        <dbReference type="ChEBI" id="CHEBI:15378"/>
        <dbReference type="ChEBI" id="CHEBI:57856"/>
        <dbReference type="ChEBI" id="CHEBI:59789"/>
        <dbReference type="ChEBI" id="CHEBI:61897"/>
        <dbReference type="ChEBI" id="CHEBI:65280"/>
    </reaction>
    <physiologicalReaction direction="left-to-right" evidence="5">
        <dbReference type="Rhea" id="RHEA:48105"/>
    </physiologicalReaction>
</comment>
<dbReference type="Gene3D" id="2.70.160.11">
    <property type="entry name" value="Hnrnp arginine n-methyltransferase1"/>
    <property type="match status" value="1"/>
</dbReference>
<protein>
    <recommendedName>
        <fullName evidence="6">Protein arginine N-methyltransferase domain-containing protein</fullName>
    </recommendedName>
</protein>
<feature type="domain" description="Protein arginine N-methyltransferase" evidence="6">
    <location>
        <begin position="210"/>
        <end position="267"/>
    </location>
</feature>
<evidence type="ECO:0000256" key="5">
    <source>
        <dbReference type="ARBA" id="ARBA00047655"/>
    </source>
</evidence>